<comment type="caution">
    <text evidence="1">The sequence shown here is derived from an EMBL/GenBank/DDBJ whole genome shotgun (WGS) entry which is preliminary data.</text>
</comment>
<reference evidence="1 2" key="1">
    <citation type="submission" date="2019-07" db="EMBL/GenBank/DDBJ databases">
        <title>Serratia strains were isolated from fresh produce.</title>
        <authorList>
            <person name="Cho G.-S."/>
            <person name="Stein M."/>
            <person name="Lee W."/>
            <person name="Suh S.H."/>
            <person name="Franz C.M.A.P."/>
        </authorList>
    </citation>
    <scope>NUCLEOTIDE SEQUENCE [LARGE SCALE GENOMIC DNA]</scope>
    <source>
        <strain evidence="1 2">S17</strain>
    </source>
</reference>
<evidence type="ECO:0000313" key="1">
    <source>
        <dbReference type="EMBL" id="TXE23928.1"/>
    </source>
</evidence>
<gene>
    <name evidence="1" type="ORF">FOT63_23965</name>
</gene>
<name>A0A9X9G0N7_9GAMM</name>
<proteinExistence type="predicted"/>
<dbReference type="RefSeq" id="WP_147839137.1">
    <property type="nucleotide sequence ID" value="NZ_JADTWE010000001.1"/>
</dbReference>
<dbReference type="Proteomes" id="UP000321307">
    <property type="component" value="Unassembled WGS sequence"/>
</dbReference>
<organism evidence="1 2">
    <name type="scientific">Serratia ureilytica</name>
    <dbReference type="NCBI Taxonomy" id="300181"/>
    <lineage>
        <taxon>Bacteria</taxon>
        <taxon>Pseudomonadati</taxon>
        <taxon>Pseudomonadota</taxon>
        <taxon>Gammaproteobacteria</taxon>
        <taxon>Enterobacterales</taxon>
        <taxon>Yersiniaceae</taxon>
        <taxon>Serratia</taxon>
    </lineage>
</organism>
<evidence type="ECO:0000313" key="2">
    <source>
        <dbReference type="Proteomes" id="UP000321307"/>
    </source>
</evidence>
<protein>
    <submittedName>
        <fullName evidence="1">Uncharacterized protein</fullName>
    </submittedName>
</protein>
<dbReference type="EMBL" id="VOUP01000039">
    <property type="protein sequence ID" value="TXE23928.1"/>
    <property type="molecule type" value="Genomic_DNA"/>
</dbReference>
<dbReference type="AlphaFoldDB" id="A0A9X9G0N7"/>
<accession>A0A9X9G0N7</accession>
<sequence>MAERWQDYERKYLRQATKDTEVEIIARKLERSESAVIREARRLKLRRIGGTSLHYRNKKQPLRKWRHLIKPCDKWSQQELALFFTHSNQQIAEITGRSVESIGDRRLLENLRRNGWLTKN</sequence>